<dbReference type="Gene3D" id="3.40.50.2000">
    <property type="entry name" value="Glycogen Phosphorylase B"/>
    <property type="match status" value="2"/>
</dbReference>
<dbReference type="InterPro" id="IPR004276">
    <property type="entry name" value="GlycoTrans_28_N"/>
</dbReference>
<organism evidence="13 14">
    <name type="scientific">Candidatus Merdicola faecigallinarum</name>
    <dbReference type="NCBI Taxonomy" id="2840862"/>
    <lineage>
        <taxon>Bacteria</taxon>
        <taxon>Bacillati</taxon>
        <taxon>Bacillota</taxon>
        <taxon>Clostridia</taxon>
        <taxon>Candidatus Merdicola</taxon>
    </lineage>
</organism>
<reference evidence="13" key="1">
    <citation type="submission" date="2020-10" db="EMBL/GenBank/DDBJ databases">
        <authorList>
            <person name="Gilroy R."/>
        </authorList>
    </citation>
    <scope>NUCLEOTIDE SEQUENCE</scope>
    <source>
        <strain evidence="13">CHK195-15760</strain>
    </source>
</reference>
<dbReference type="Pfam" id="PF04101">
    <property type="entry name" value="Glyco_tran_28_C"/>
    <property type="match status" value="1"/>
</dbReference>
<keyword evidence="4 10" id="KW-0808">Transferase</keyword>
<evidence type="ECO:0000313" key="14">
    <source>
        <dbReference type="Proteomes" id="UP000824093"/>
    </source>
</evidence>
<dbReference type="Pfam" id="PF03033">
    <property type="entry name" value="Glyco_transf_28"/>
    <property type="match status" value="1"/>
</dbReference>
<feature type="binding site" evidence="10">
    <location>
        <position position="258"/>
    </location>
    <ligand>
        <name>UDP-N-acetyl-alpha-D-glucosamine</name>
        <dbReference type="ChEBI" id="CHEBI:57705"/>
    </ligand>
</feature>
<keyword evidence="5 10" id="KW-0133">Cell shape</keyword>
<dbReference type="GO" id="GO:0071555">
    <property type="term" value="P:cell wall organization"/>
    <property type="evidence" value="ECO:0007669"/>
    <property type="project" value="UniProtKB-KW"/>
</dbReference>
<dbReference type="InterPro" id="IPR007235">
    <property type="entry name" value="Glyco_trans_28_C"/>
</dbReference>
<keyword evidence="2 10" id="KW-0132">Cell division</keyword>
<reference evidence="13" key="2">
    <citation type="journal article" date="2021" name="PeerJ">
        <title>Extensive microbial diversity within the chicken gut microbiome revealed by metagenomics and culture.</title>
        <authorList>
            <person name="Gilroy R."/>
            <person name="Ravi A."/>
            <person name="Getino M."/>
            <person name="Pursley I."/>
            <person name="Horton D.L."/>
            <person name="Alikhan N.F."/>
            <person name="Baker D."/>
            <person name="Gharbi K."/>
            <person name="Hall N."/>
            <person name="Watson M."/>
            <person name="Adriaenssens E.M."/>
            <person name="Foster-Nyarko E."/>
            <person name="Jarju S."/>
            <person name="Secka A."/>
            <person name="Antonio M."/>
            <person name="Oren A."/>
            <person name="Chaudhuri R.R."/>
            <person name="La Ragione R."/>
            <person name="Hildebrand F."/>
            <person name="Pallen M.J."/>
        </authorList>
    </citation>
    <scope>NUCLEOTIDE SEQUENCE</scope>
    <source>
        <strain evidence="13">CHK195-15760</strain>
    </source>
</reference>
<dbReference type="HAMAP" id="MF_00033">
    <property type="entry name" value="MurG"/>
    <property type="match status" value="1"/>
</dbReference>
<dbReference type="PANTHER" id="PTHR21015:SF22">
    <property type="entry name" value="GLYCOSYLTRANSFERASE"/>
    <property type="match status" value="1"/>
</dbReference>
<dbReference type="GO" id="GO:0009252">
    <property type="term" value="P:peptidoglycan biosynthetic process"/>
    <property type="evidence" value="ECO:0007669"/>
    <property type="project" value="UniProtKB-UniRule"/>
</dbReference>
<evidence type="ECO:0000256" key="7">
    <source>
        <dbReference type="ARBA" id="ARBA00023136"/>
    </source>
</evidence>
<evidence type="ECO:0000256" key="10">
    <source>
        <dbReference type="HAMAP-Rule" id="MF_00033"/>
    </source>
</evidence>
<dbReference type="PANTHER" id="PTHR21015">
    <property type="entry name" value="UDP-N-ACETYLGLUCOSAMINE--N-ACETYLMURAMYL-(PENTAPEPTIDE) PYROPHOSPHORYL-UNDECAPRENOL N-ACETYLGLUCOSAMINE TRANSFERASE 1"/>
    <property type="match status" value="1"/>
</dbReference>
<evidence type="ECO:0000256" key="4">
    <source>
        <dbReference type="ARBA" id="ARBA00022679"/>
    </source>
</evidence>
<evidence type="ECO:0000256" key="3">
    <source>
        <dbReference type="ARBA" id="ARBA00022676"/>
    </source>
</evidence>
<feature type="domain" description="Glycosyl transferase family 28 C-terminal" evidence="12">
    <location>
        <begin position="193"/>
        <end position="360"/>
    </location>
</feature>
<keyword evidence="8 10" id="KW-0131">Cell cycle</keyword>
<dbReference type="InterPro" id="IPR006009">
    <property type="entry name" value="GlcNAc_MurG"/>
</dbReference>
<evidence type="ECO:0000256" key="8">
    <source>
        <dbReference type="ARBA" id="ARBA00023306"/>
    </source>
</evidence>
<accession>A0A9D1S9C4</accession>
<keyword evidence="6 10" id="KW-0573">Peptidoglycan synthesis</keyword>
<dbReference type="GO" id="GO:0005886">
    <property type="term" value="C:plasma membrane"/>
    <property type="evidence" value="ECO:0007669"/>
    <property type="project" value="UniProtKB-SubCell"/>
</dbReference>
<evidence type="ECO:0000259" key="11">
    <source>
        <dbReference type="Pfam" id="PF03033"/>
    </source>
</evidence>
<comment type="caution">
    <text evidence="13">The sequence shown here is derived from an EMBL/GenBank/DDBJ whole genome shotgun (WGS) entry which is preliminary data.</text>
</comment>
<evidence type="ECO:0000256" key="2">
    <source>
        <dbReference type="ARBA" id="ARBA00022618"/>
    </source>
</evidence>
<protein>
    <recommendedName>
        <fullName evidence="10">UDP-N-acetylglucosamine--N-acetylmuramyl-(pentapeptide) pyrophosphoryl-undecaprenol N-acetylglucosamine transferase</fullName>
        <ecNumber evidence="10">2.4.1.227</ecNumber>
    </recommendedName>
    <alternativeName>
        <fullName evidence="10">Undecaprenyl-PP-MurNAc-pentapeptide-UDPGlcNAc GlcNAc transferase</fullName>
    </alternativeName>
</protein>
<comment type="catalytic activity">
    <reaction evidence="10">
        <text>di-trans,octa-cis-undecaprenyl diphospho-N-acetyl-alpha-D-muramoyl-L-alanyl-D-glutamyl-meso-2,6-diaminopimeloyl-D-alanyl-D-alanine + UDP-N-acetyl-alpha-D-glucosamine = di-trans,octa-cis-undecaprenyl diphospho-[N-acetyl-alpha-D-glucosaminyl-(1-&gt;4)]-N-acetyl-alpha-D-muramoyl-L-alanyl-D-glutamyl-meso-2,6-diaminopimeloyl-D-alanyl-D-alanine + UDP + H(+)</text>
        <dbReference type="Rhea" id="RHEA:31227"/>
        <dbReference type="ChEBI" id="CHEBI:15378"/>
        <dbReference type="ChEBI" id="CHEBI:57705"/>
        <dbReference type="ChEBI" id="CHEBI:58223"/>
        <dbReference type="ChEBI" id="CHEBI:61387"/>
        <dbReference type="ChEBI" id="CHEBI:61388"/>
        <dbReference type="EC" id="2.4.1.227"/>
    </reaction>
</comment>
<sequence>MKILIAAAGTGGHINPGIAIANKIKQERNNANIVFVGTKHGLENDLVPRAGYELKTIEAYGISRRINMQNIKKIIKTMKGYGEAKKLIKQEKPDLVIGTGGYVCGPIFLAAIKRKIPTILHESNAFPGMTVKLLSKKVNTILIGFEEARARLPKAKHVVLTGTPTKFKGKRISETERKKEKASFGFSGNEPILLVFGGSQGAKSINDTMLEIIKKKSNTNYQIMWAAGQKQYDIIAKELEKEKIKIDEIEKVKIFPYIYDMEQAMQISDLVLCRSGAMTITEISIAGKPAIFIPLPTAAENHQEYNAKVLEKQGAAKIVKDQELSEKTLNELIKSMMSDSQKLKQMGENAKKISIPNVEDRIYAEIKKYI</sequence>
<dbReference type="EC" id="2.4.1.227" evidence="10"/>
<feature type="binding site" evidence="10">
    <location>
        <position position="199"/>
    </location>
    <ligand>
        <name>UDP-N-acetyl-alpha-D-glucosamine</name>
        <dbReference type="ChEBI" id="CHEBI:57705"/>
    </ligand>
</feature>
<evidence type="ECO:0000313" key="13">
    <source>
        <dbReference type="EMBL" id="HIU51218.1"/>
    </source>
</evidence>
<comment type="subcellular location">
    <subcellularLocation>
        <location evidence="10">Cell membrane</location>
        <topology evidence="10">Peripheral membrane protein</topology>
        <orientation evidence="10">Cytoplasmic side</orientation>
    </subcellularLocation>
</comment>
<comment type="caution">
    <text evidence="10">Lacks conserved residue(s) required for the propagation of feature annotation.</text>
</comment>
<evidence type="ECO:0000256" key="6">
    <source>
        <dbReference type="ARBA" id="ARBA00022984"/>
    </source>
</evidence>
<dbReference type="GO" id="GO:0051301">
    <property type="term" value="P:cell division"/>
    <property type="evidence" value="ECO:0007669"/>
    <property type="project" value="UniProtKB-KW"/>
</dbReference>
<dbReference type="SUPFAM" id="SSF53756">
    <property type="entry name" value="UDP-Glycosyltransferase/glycogen phosphorylase"/>
    <property type="match status" value="1"/>
</dbReference>
<proteinExistence type="inferred from homology"/>
<evidence type="ECO:0000256" key="1">
    <source>
        <dbReference type="ARBA" id="ARBA00022475"/>
    </source>
</evidence>
<feature type="domain" description="Glycosyltransferase family 28 N-terminal" evidence="11">
    <location>
        <begin position="3"/>
        <end position="142"/>
    </location>
</feature>
<dbReference type="GO" id="GO:0005975">
    <property type="term" value="P:carbohydrate metabolic process"/>
    <property type="evidence" value="ECO:0007669"/>
    <property type="project" value="InterPro"/>
</dbReference>
<dbReference type="AlphaFoldDB" id="A0A9D1S9C4"/>
<dbReference type="GO" id="GO:0050511">
    <property type="term" value="F:undecaprenyldiphospho-muramoylpentapeptide beta-N-acetylglucosaminyltransferase activity"/>
    <property type="evidence" value="ECO:0007669"/>
    <property type="project" value="UniProtKB-UniRule"/>
</dbReference>
<keyword evidence="1 10" id="KW-1003">Cell membrane</keyword>
<keyword evidence="3 10" id="KW-0328">Glycosyltransferase</keyword>
<keyword evidence="9 10" id="KW-0961">Cell wall biogenesis/degradation</keyword>
<dbReference type="CDD" id="cd03785">
    <property type="entry name" value="GT28_MurG"/>
    <property type="match status" value="1"/>
</dbReference>
<comment type="similarity">
    <text evidence="10">Belongs to the glycosyltransferase 28 family. MurG subfamily.</text>
</comment>
<dbReference type="NCBIfam" id="TIGR01133">
    <property type="entry name" value="murG"/>
    <property type="match status" value="1"/>
</dbReference>
<dbReference type="EMBL" id="DVNH01000010">
    <property type="protein sequence ID" value="HIU51218.1"/>
    <property type="molecule type" value="Genomic_DNA"/>
</dbReference>
<feature type="binding site" evidence="10">
    <location>
        <position position="303"/>
    </location>
    <ligand>
        <name>UDP-N-acetyl-alpha-D-glucosamine</name>
        <dbReference type="ChEBI" id="CHEBI:57705"/>
    </ligand>
</feature>
<gene>
    <name evidence="10 13" type="primary">murG</name>
    <name evidence="13" type="ORF">IAB70_01115</name>
</gene>
<comment type="pathway">
    <text evidence="10">Cell wall biogenesis; peptidoglycan biosynthesis.</text>
</comment>
<name>A0A9D1S9C4_9FIRM</name>
<keyword evidence="7 10" id="KW-0472">Membrane</keyword>
<evidence type="ECO:0000259" key="12">
    <source>
        <dbReference type="Pfam" id="PF04101"/>
    </source>
</evidence>
<dbReference type="Proteomes" id="UP000824093">
    <property type="component" value="Unassembled WGS sequence"/>
</dbReference>
<feature type="binding site" evidence="10">
    <location>
        <position position="124"/>
    </location>
    <ligand>
        <name>UDP-N-acetyl-alpha-D-glucosamine</name>
        <dbReference type="ChEBI" id="CHEBI:57705"/>
    </ligand>
</feature>
<dbReference type="GO" id="GO:0008360">
    <property type="term" value="P:regulation of cell shape"/>
    <property type="evidence" value="ECO:0007669"/>
    <property type="project" value="UniProtKB-KW"/>
</dbReference>
<comment type="function">
    <text evidence="10">Cell wall formation. Catalyzes the transfer of a GlcNAc subunit on undecaprenyl-pyrophosphoryl-MurNAc-pentapeptide (lipid intermediate I) to form undecaprenyl-pyrophosphoryl-MurNAc-(pentapeptide)GlcNAc (lipid intermediate II).</text>
</comment>
<evidence type="ECO:0000256" key="5">
    <source>
        <dbReference type="ARBA" id="ARBA00022960"/>
    </source>
</evidence>
<evidence type="ECO:0000256" key="9">
    <source>
        <dbReference type="ARBA" id="ARBA00023316"/>
    </source>
</evidence>
<feature type="binding site" evidence="10">
    <location>
        <begin position="10"/>
        <end position="12"/>
    </location>
    <ligand>
        <name>UDP-N-acetyl-alpha-D-glucosamine</name>
        <dbReference type="ChEBI" id="CHEBI:57705"/>
    </ligand>
</feature>